<organism evidence="1 2">
    <name type="scientific">Hucho hucho</name>
    <name type="common">huchen</name>
    <dbReference type="NCBI Taxonomy" id="62062"/>
    <lineage>
        <taxon>Eukaryota</taxon>
        <taxon>Metazoa</taxon>
        <taxon>Chordata</taxon>
        <taxon>Craniata</taxon>
        <taxon>Vertebrata</taxon>
        <taxon>Euteleostomi</taxon>
        <taxon>Actinopterygii</taxon>
        <taxon>Neopterygii</taxon>
        <taxon>Teleostei</taxon>
        <taxon>Protacanthopterygii</taxon>
        <taxon>Salmoniformes</taxon>
        <taxon>Salmonidae</taxon>
        <taxon>Salmoninae</taxon>
        <taxon>Hucho</taxon>
    </lineage>
</organism>
<proteinExistence type="predicted"/>
<dbReference type="AlphaFoldDB" id="A0A4W5PIT0"/>
<reference evidence="1" key="2">
    <citation type="submission" date="2025-08" db="UniProtKB">
        <authorList>
            <consortium name="Ensembl"/>
        </authorList>
    </citation>
    <scope>IDENTIFICATION</scope>
</reference>
<name>A0A4W5PIT0_9TELE</name>
<reference evidence="1" key="3">
    <citation type="submission" date="2025-09" db="UniProtKB">
        <authorList>
            <consortium name="Ensembl"/>
        </authorList>
    </citation>
    <scope>IDENTIFICATION</scope>
</reference>
<evidence type="ECO:0000313" key="1">
    <source>
        <dbReference type="Ensembl" id="ENSHHUP00000060704.1"/>
    </source>
</evidence>
<reference evidence="2" key="1">
    <citation type="submission" date="2018-06" db="EMBL/GenBank/DDBJ databases">
        <title>Genome assembly of Danube salmon.</title>
        <authorList>
            <person name="Macqueen D.J."/>
            <person name="Gundappa M.K."/>
        </authorList>
    </citation>
    <scope>NUCLEOTIDE SEQUENCE [LARGE SCALE GENOMIC DNA]</scope>
</reference>
<protein>
    <submittedName>
        <fullName evidence="1">Uncharacterized protein</fullName>
    </submittedName>
</protein>
<keyword evidence="2" id="KW-1185">Reference proteome</keyword>
<sequence>MPDGYGKQGLVLAKHHIGLARLALQSSYWVSSRAGQRRFWMSSVHSEMYMI</sequence>
<dbReference type="Proteomes" id="UP000314982">
    <property type="component" value="Unassembled WGS sequence"/>
</dbReference>
<dbReference type="Ensembl" id="ENSHHUT00000062768.1">
    <property type="protein sequence ID" value="ENSHHUP00000060704.1"/>
    <property type="gene ID" value="ENSHHUG00000035966.1"/>
</dbReference>
<accession>A0A4W5PIT0</accession>
<evidence type="ECO:0000313" key="2">
    <source>
        <dbReference type="Proteomes" id="UP000314982"/>
    </source>
</evidence>